<protein>
    <submittedName>
        <fullName evidence="1">Uncharacterized protein</fullName>
    </submittedName>
</protein>
<organism evidence="1 2">
    <name type="scientific">Methanomethylophilus alvi</name>
    <dbReference type="NCBI Taxonomy" id="1291540"/>
    <lineage>
        <taxon>Archaea</taxon>
        <taxon>Methanobacteriati</taxon>
        <taxon>Thermoplasmatota</taxon>
        <taxon>Thermoplasmata</taxon>
        <taxon>Methanomassiliicoccales</taxon>
        <taxon>Methanomethylophilaceae</taxon>
        <taxon>Methanomethylophilus</taxon>
    </lineage>
</organism>
<dbReference type="Proteomes" id="UP000273278">
    <property type="component" value="Chromosome"/>
</dbReference>
<gene>
    <name evidence="1" type="ORF">BKD89_04255</name>
</gene>
<evidence type="ECO:0000313" key="2">
    <source>
        <dbReference type="Proteomes" id="UP000273278"/>
    </source>
</evidence>
<evidence type="ECO:0000313" key="1">
    <source>
        <dbReference type="EMBL" id="AYQ55015.1"/>
    </source>
</evidence>
<accession>A0A3G3IGP7</accession>
<dbReference type="AlphaFoldDB" id="A0A3G3IGP7"/>
<sequence>MSITDQVRLMRSVMGRKIMELDEYNDKAAEAVGDEAERYLAMADFLENDIAGYKTIIEDLKDGSCDYTGSLYDIASLPAELLGLYQNFYIPSLSPEDKADENAAMELKVSYAKDLATSYAAKIGKAALSSDLALNLMMSDDGILAAIGAIVASNPEILSALSDEQ</sequence>
<dbReference type="EMBL" id="CP017686">
    <property type="protein sequence ID" value="AYQ55015.1"/>
    <property type="molecule type" value="Genomic_DNA"/>
</dbReference>
<name>A0A3G3IGP7_9ARCH</name>
<dbReference type="GeneID" id="41321652"/>
<dbReference type="RefSeq" id="WP_015504754.1">
    <property type="nucleotide sequence ID" value="NZ_CAYARO010000011.1"/>
</dbReference>
<reference evidence="1 2" key="1">
    <citation type="submission" date="2016-10" db="EMBL/GenBank/DDBJ databases">
        <title>Complete genome of the TMA-utilizing, human hosted archaeon Methanomethylophilus alvus Gen. nov, sp. nov., strain Mx-05, derived from a pure culture.</title>
        <authorList>
            <person name="Brugere J.-F."/>
            <person name="Ben Hania W."/>
            <person name="Chaudhary P.P."/>
            <person name="Gaci N."/>
            <person name="Borrel G."/>
            <person name="Cao Van Tuat L."/>
            <person name="Fardeau M.-L."/>
            <person name="Harris H.M.B."/>
            <person name="O'Toole P.W."/>
            <person name="Ollivier B."/>
        </authorList>
    </citation>
    <scope>NUCLEOTIDE SEQUENCE [LARGE SCALE GENOMIC DNA]</scope>
    <source>
        <strain evidence="1 2">Mx-05</strain>
    </source>
</reference>
<proteinExistence type="predicted"/>
<dbReference type="OMA" id="AQMIKFL"/>